<dbReference type="Proteomes" id="UP000029870">
    <property type="component" value="Unassembled WGS sequence"/>
</dbReference>
<evidence type="ECO:0000256" key="1">
    <source>
        <dbReference type="SAM" id="Phobius"/>
    </source>
</evidence>
<protein>
    <submittedName>
        <fullName evidence="2">Uncharacterized protein</fullName>
    </submittedName>
</protein>
<dbReference type="EMBL" id="JRPH02000080">
    <property type="protein sequence ID" value="TLE01858.1"/>
    <property type="molecule type" value="Genomic_DNA"/>
</dbReference>
<dbReference type="GeneID" id="60656038"/>
<proteinExistence type="predicted"/>
<evidence type="ECO:0000313" key="3">
    <source>
        <dbReference type="Proteomes" id="UP000029870"/>
    </source>
</evidence>
<accession>A0A6D2C692</accession>
<dbReference type="AlphaFoldDB" id="A0A6D2C692"/>
<sequence>MNNKHNIEYKKTITIFFLGFICIILLIHAYTLTIDLNERGKEKEKILKEYRLYQSLYNEAKNNNSKKGK</sequence>
<keyword evidence="1" id="KW-0472">Membrane</keyword>
<gene>
    <name evidence="2" type="ORF">LS77_011350</name>
</gene>
<organism evidence="2 3">
    <name type="scientific">Helicobacter bilis</name>
    <dbReference type="NCBI Taxonomy" id="37372"/>
    <lineage>
        <taxon>Bacteria</taxon>
        <taxon>Pseudomonadati</taxon>
        <taxon>Campylobacterota</taxon>
        <taxon>Epsilonproteobacteria</taxon>
        <taxon>Campylobacterales</taxon>
        <taxon>Helicobacteraceae</taxon>
        <taxon>Helicobacter</taxon>
    </lineage>
</organism>
<dbReference type="RefSeq" id="WP_004084904.1">
    <property type="nucleotide sequence ID" value="NZ_JAERIZ010000178.1"/>
</dbReference>
<feature type="transmembrane region" description="Helical" evidence="1">
    <location>
        <begin position="12"/>
        <end position="31"/>
    </location>
</feature>
<evidence type="ECO:0000313" key="2">
    <source>
        <dbReference type="EMBL" id="TLE01858.1"/>
    </source>
</evidence>
<reference evidence="2 3" key="1">
    <citation type="journal article" date="2014" name="Genome Announc.">
        <title>Draft genome sequences of eight enterohepatic helicobacter species isolated from both laboratory and wild rodents.</title>
        <authorList>
            <person name="Sheh A."/>
            <person name="Shen Z."/>
            <person name="Fox J.G."/>
        </authorList>
    </citation>
    <scope>NUCLEOTIDE SEQUENCE [LARGE SCALE GENOMIC DNA]</scope>
    <source>
        <strain evidence="2 3">Missouri</strain>
    </source>
</reference>
<comment type="caution">
    <text evidence="2">The sequence shown here is derived from an EMBL/GenBank/DDBJ whole genome shotgun (WGS) entry which is preliminary data.</text>
</comment>
<keyword evidence="1" id="KW-1133">Transmembrane helix</keyword>
<keyword evidence="1" id="KW-0812">Transmembrane</keyword>
<name>A0A6D2C692_9HELI</name>